<dbReference type="PROSITE" id="PS01079">
    <property type="entry name" value="MOCF_BIOSYNTHESIS_2"/>
    <property type="match status" value="1"/>
</dbReference>
<keyword evidence="9 11" id="KW-0501">Molybdenum cofactor biosynthesis</keyword>
<comment type="catalytic activity">
    <reaction evidence="10">
        <text>adenylyl-molybdopterin + molybdate = Mo-molybdopterin + AMP + H(+)</text>
        <dbReference type="Rhea" id="RHEA:35047"/>
        <dbReference type="ChEBI" id="CHEBI:15378"/>
        <dbReference type="ChEBI" id="CHEBI:36264"/>
        <dbReference type="ChEBI" id="CHEBI:62727"/>
        <dbReference type="ChEBI" id="CHEBI:71302"/>
        <dbReference type="ChEBI" id="CHEBI:456215"/>
        <dbReference type="EC" id="2.10.1.1"/>
    </reaction>
</comment>
<accession>A0A915U0A9</accession>
<dbReference type="NCBIfam" id="NF045515">
    <property type="entry name" value="Glp_gephyrin"/>
    <property type="match status" value="1"/>
</dbReference>
<dbReference type="Pfam" id="PF03454">
    <property type="entry name" value="MoeA_C"/>
    <property type="match status" value="1"/>
</dbReference>
<evidence type="ECO:0000259" key="12">
    <source>
        <dbReference type="SMART" id="SM00852"/>
    </source>
</evidence>
<comment type="cofactor">
    <cofactor evidence="1 11">
        <name>Mg(2+)</name>
        <dbReference type="ChEBI" id="CHEBI:18420"/>
    </cofactor>
</comment>
<evidence type="ECO:0000256" key="7">
    <source>
        <dbReference type="ARBA" id="ARBA00022723"/>
    </source>
</evidence>
<dbReference type="GO" id="GO:0046872">
    <property type="term" value="F:metal ion binding"/>
    <property type="evidence" value="ECO:0007669"/>
    <property type="project" value="UniProtKB-UniRule"/>
</dbReference>
<dbReference type="KEGG" id="ddu:GF1_07910"/>
<evidence type="ECO:0000256" key="2">
    <source>
        <dbReference type="ARBA" id="ARBA00002901"/>
    </source>
</evidence>
<dbReference type="InterPro" id="IPR005110">
    <property type="entry name" value="MoeA_linker/N"/>
</dbReference>
<evidence type="ECO:0000256" key="5">
    <source>
        <dbReference type="ARBA" id="ARBA00022505"/>
    </source>
</evidence>
<keyword evidence="5 11" id="KW-0500">Molybdenum</keyword>
<dbReference type="SMART" id="SM00852">
    <property type="entry name" value="MoCF_biosynth"/>
    <property type="match status" value="1"/>
</dbReference>
<evidence type="ECO:0000256" key="4">
    <source>
        <dbReference type="ARBA" id="ARBA00010763"/>
    </source>
</evidence>
<reference evidence="13" key="1">
    <citation type="submission" date="2020-12" db="EMBL/GenBank/DDBJ databases">
        <title>Desulfobium dissulfuricans gen. nov., sp. nov., a novel mesophilic, sulfate-reducing bacterium isolated from a deep-sea hydrothermal vent.</title>
        <authorList>
            <person name="Hashimoto Y."/>
            <person name="Tame A."/>
            <person name="Sawayama S."/>
            <person name="Miyazaki J."/>
            <person name="Takai K."/>
            <person name="Nakagawa S."/>
        </authorList>
    </citation>
    <scope>NUCLEOTIDE SEQUENCE</scope>
    <source>
        <strain evidence="13">GF1</strain>
    </source>
</reference>
<dbReference type="PANTHER" id="PTHR10192">
    <property type="entry name" value="MOLYBDOPTERIN BIOSYNTHESIS PROTEIN"/>
    <property type="match status" value="1"/>
</dbReference>
<evidence type="ECO:0000256" key="8">
    <source>
        <dbReference type="ARBA" id="ARBA00022842"/>
    </source>
</evidence>
<dbReference type="InterPro" id="IPR001453">
    <property type="entry name" value="MoaB/Mog_dom"/>
</dbReference>
<keyword evidence="8 11" id="KW-0460">Magnesium</keyword>
<evidence type="ECO:0000256" key="1">
    <source>
        <dbReference type="ARBA" id="ARBA00001946"/>
    </source>
</evidence>
<dbReference type="Gene3D" id="3.90.105.10">
    <property type="entry name" value="Molybdopterin biosynthesis moea protein, domain 2"/>
    <property type="match status" value="1"/>
</dbReference>
<dbReference type="InterPro" id="IPR036135">
    <property type="entry name" value="MoeA_linker/N_sf"/>
</dbReference>
<keyword evidence="7 11" id="KW-0479">Metal-binding</keyword>
<dbReference type="EMBL" id="AP024233">
    <property type="protein sequence ID" value="BCO08415.1"/>
    <property type="molecule type" value="Genomic_DNA"/>
</dbReference>
<dbReference type="FunFam" id="3.40.980.10:FF:000004">
    <property type="entry name" value="Molybdopterin molybdenumtransferase"/>
    <property type="match status" value="1"/>
</dbReference>
<evidence type="ECO:0000313" key="14">
    <source>
        <dbReference type="Proteomes" id="UP001063350"/>
    </source>
</evidence>
<dbReference type="GO" id="GO:0061599">
    <property type="term" value="F:molybdopterin molybdotransferase activity"/>
    <property type="evidence" value="ECO:0007669"/>
    <property type="project" value="UniProtKB-UniRule"/>
</dbReference>
<feature type="domain" description="MoaB/Mog" evidence="12">
    <location>
        <begin position="186"/>
        <end position="325"/>
    </location>
</feature>
<keyword evidence="6 11" id="KW-0808">Transferase</keyword>
<evidence type="ECO:0000256" key="3">
    <source>
        <dbReference type="ARBA" id="ARBA00005046"/>
    </source>
</evidence>
<dbReference type="AlphaFoldDB" id="A0A915U0A9"/>
<comment type="pathway">
    <text evidence="3 11">Cofactor biosynthesis; molybdopterin biosynthesis.</text>
</comment>
<proteinExistence type="inferred from homology"/>
<dbReference type="SUPFAM" id="SSF63882">
    <property type="entry name" value="MoeA N-terminal region -like"/>
    <property type="match status" value="1"/>
</dbReference>
<dbReference type="CDD" id="cd00887">
    <property type="entry name" value="MoeA"/>
    <property type="match status" value="1"/>
</dbReference>
<dbReference type="SUPFAM" id="SSF53218">
    <property type="entry name" value="Molybdenum cofactor biosynthesis proteins"/>
    <property type="match status" value="1"/>
</dbReference>
<dbReference type="Pfam" id="PF03453">
    <property type="entry name" value="MoeA_N"/>
    <property type="match status" value="1"/>
</dbReference>
<dbReference type="InterPro" id="IPR036425">
    <property type="entry name" value="MoaB/Mog-like_dom_sf"/>
</dbReference>
<gene>
    <name evidence="13" type="ORF">GF1_07910</name>
</gene>
<comment type="function">
    <text evidence="2 11">Catalyzes the insertion of molybdate into adenylated molybdopterin with the concomitant release of AMP.</text>
</comment>
<keyword evidence="14" id="KW-1185">Reference proteome</keyword>
<protein>
    <recommendedName>
        <fullName evidence="11">Molybdopterin molybdenumtransferase</fullName>
        <ecNumber evidence="11">2.10.1.1</ecNumber>
    </recommendedName>
</protein>
<sequence length="412" mass="44006">MKGFFQLISSTEFLQLFSRFQPLAGVQIPLAEADGRILAENVTAPEQLPPFSRSTMDGFAVRARDTFGCSESEPALLTIVGEIAMGSPGQDITLKPGQTARIWTGGALPAKADGVVMVEYTHLLDDDTVEIFRPVAPGENVIRAGEDFETGQVILERGRKLRPQDLGVLAGLGITTVPVYRQPQVAILSTGDELVPPDQTPAPGQIRDINSTTLAALVREAGGIPKQLGIIEDSFDDMLAACRQAVADADMVLLSGGSSVGRRDFTLQVLEELPSSELLAHGVAIRPGKPTILASVDNKALFGLPGHVASAIVVFHLFVRPLLRLFSGLPADHGLQQIQATTTQQIPSAIGREEYVRVQLSWQEPGQPPLATPIYGKSGLLSPLVRADGLLVIHRDSEGLDQGASARVLLFP</sequence>
<comment type="similarity">
    <text evidence="4 11">Belongs to the MoeA family.</text>
</comment>
<dbReference type="GO" id="GO:0005829">
    <property type="term" value="C:cytosol"/>
    <property type="evidence" value="ECO:0007669"/>
    <property type="project" value="TreeGrafter"/>
</dbReference>
<evidence type="ECO:0000256" key="11">
    <source>
        <dbReference type="RuleBase" id="RU365090"/>
    </source>
</evidence>
<evidence type="ECO:0000256" key="6">
    <source>
        <dbReference type="ARBA" id="ARBA00022679"/>
    </source>
</evidence>
<dbReference type="InterPro" id="IPR038987">
    <property type="entry name" value="MoeA-like"/>
</dbReference>
<dbReference type="Proteomes" id="UP001063350">
    <property type="component" value="Chromosome"/>
</dbReference>
<dbReference type="GO" id="GO:0006777">
    <property type="term" value="P:Mo-molybdopterin cofactor biosynthetic process"/>
    <property type="evidence" value="ECO:0007669"/>
    <property type="project" value="UniProtKB-UniRule"/>
</dbReference>
<dbReference type="InterPro" id="IPR005111">
    <property type="entry name" value="MoeA_C_domain_IV"/>
</dbReference>
<dbReference type="Gene3D" id="2.170.190.11">
    <property type="entry name" value="Molybdopterin biosynthesis moea protein, domain 3"/>
    <property type="match status" value="1"/>
</dbReference>
<evidence type="ECO:0000313" key="13">
    <source>
        <dbReference type="EMBL" id="BCO08415.1"/>
    </source>
</evidence>
<dbReference type="EC" id="2.10.1.1" evidence="11"/>
<evidence type="ECO:0000256" key="10">
    <source>
        <dbReference type="ARBA" id="ARBA00047317"/>
    </source>
</evidence>
<organism evidence="13 14">
    <name type="scientific">Desulfolithobacter dissulfuricans</name>
    <dbReference type="NCBI Taxonomy" id="2795293"/>
    <lineage>
        <taxon>Bacteria</taxon>
        <taxon>Pseudomonadati</taxon>
        <taxon>Thermodesulfobacteriota</taxon>
        <taxon>Desulfobulbia</taxon>
        <taxon>Desulfobulbales</taxon>
        <taxon>Desulfobulbaceae</taxon>
        <taxon>Desulfolithobacter</taxon>
    </lineage>
</organism>
<evidence type="ECO:0000256" key="9">
    <source>
        <dbReference type="ARBA" id="ARBA00023150"/>
    </source>
</evidence>
<dbReference type="Gene3D" id="3.40.980.10">
    <property type="entry name" value="MoaB/Mog-like domain"/>
    <property type="match status" value="1"/>
</dbReference>
<dbReference type="PANTHER" id="PTHR10192:SF5">
    <property type="entry name" value="GEPHYRIN"/>
    <property type="match status" value="1"/>
</dbReference>
<dbReference type="InterPro" id="IPR008284">
    <property type="entry name" value="MoCF_biosynth_CS"/>
</dbReference>
<dbReference type="NCBIfam" id="TIGR00177">
    <property type="entry name" value="molyb_syn"/>
    <property type="match status" value="1"/>
</dbReference>
<dbReference type="SUPFAM" id="SSF63867">
    <property type="entry name" value="MoeA C-terminal domain-like"/>
    <property type="match status" value="1"/>
</dbReference>
<name>A0A915U0A9_9BACT</name>
<dbReference type="Pfam" id="PF00994">
    <property type="entry name" value="MoCF_biosynth"/>
    <property type="match status" value="1"/>
</dbReference>
<dbReference type="RefSeq" id="WP_267928315.1">
    <property type="nucleotide sequence ID" value="NZ_AP024233.1"/>
</dbReference>
<dbReference type="Gene3D" id="2.40.340.10">
    <property type="entry name" value="MoeA, C-terminal, domain IV"/>
    <property type="match status" value="1"/>
</dbReference>
<dbReference type="InterPro" id="IPR036688">
    <property type="entry name" value="MoeA_C_domain_IV_sf"/>
</dbReference>